<name>A0A917P5P8_9ACTN</name>
<dbReference type="PANTHER" id="PTHR43459:SF1">
    <property type="entry name" value="EG:BACN32G11.4 PROTEIN"/>
    <property type="match status" value="1"/>
</dbReference>
<keyword evidence="2" id="KW-1185">Reference proteome</keyword>
<proteinExistence type="predicted"/>
<reference evidence="1" key="2">
    <citation type="submission" date="2020-09" db="EMBL/GenBank/DDBJ databases">
        <authorList>
            <person name="Sun Q."/>
            <person name="Ohkuma M."/>
        </authorList>
    </citation>
    <scope>NUCLEOTIDE SEQUENCE</scope>
    <source>
        <strain evidence="1">JCM 3086</strain>
    </source>
</reference>
<dbReference type="PANTHER" id="PTHR43459">
    <property type="entry name" value="ENOYL-COA HYDRATASE"/>
    <property type="match status" value="1"/>
</dbReference>
<dbReference type="Pfam" id="PF00378">
    <property type="entry name" value="ECH_1"/>
    <property type="match status" value="1"/>
</dbReference>
<reference evidence="1" key="1">
    <citation type="journal article" date="2014" name="Int. J. Syst. Evol. Microbiol.">
        <title>Complete genome sequence of Corynebacterium casei LMG S-19264T (=DSM 44701T), isolated from a smear-ripened cheese.</title>
        <authorList>
            <consortium name="US DOE Joint Genome Institute (JGI-PGF)"/>
            <person name="Walter F."/>
            <person name="Albersmeier A."/>
            <person name="Kalinowski J."/>
            <person name="Ruckert C."/>
        </authorList>
    </citation>
    <scope>NUCLEOTIDE SEQUENCE</scope>
    <source>
        <strain evidence="1">JCM 3086</strain>
    </source>
</reference>
<accession>A0A917P5P8</accession>
<gene>
    <name evidence="1" type="ORF">GCM10010121_086850</name>
</gene>
<dbReference type="EMBL" id="BMQA01000073">
    <property type="protein sequence ID" value="GGJ62837.1"/>
    <property type="molecule type" value="Genomic_DNA"/>
</dbReference>
<evidence type="ECO:0008006" key="3">
    <source>
        <dbReference type="Google" id="ProtNLM"/>
    </source>
</evidence>
<dbReference type="RefSeq" id="WP_189316840.1">
    <property type="nucleotide sequence ID" value="NZ_BMQA01000073.1"/>
</dbReference>
<dbReference type="InterPro" id="IPR029045">
    <property type="entry name" value="ClpP/crotonase-like_dom_sf"/>
</dbReference>
<dbReference type="Proteomes" id="UP000657574">
    <property type="component" value="Unassembled WGS sequence"/>
</dbReference>
<sequence>MLGSTITGARAYEVGLANRVCDSPEAVLEQARALADELAAGAALVPRRTKSLLRETAALTVAEGIVRERAAATDLQASADGQEGFRAFVERRAPWFGKERT</sequence>
<protein>
    <recommendedName>
        <fullName evidence="3">Enoyl-CoA hydratase</fullName>
    </recommendedName>
</protein>
<organism evidence="1 2">
    <name type="scientific">Streptomyces brasiliensis</name>
    <dbReference type="NCBI Taxonomy" id="1954"/>
    <lineage>
        <taxon>Bacteria</taxon>
        <taxon>Bacillati</taxon>
        <taxon>Actinomycetota</taxon>
        <taxon>Actinomycetes</taxon>
        <taxon>Kitasatosporales</taxon>
        <taxon>Streptomycetaceae</taxon>
        <taxon>Streptomyces</taxon>
    </lineage>
</organism>
<dbReference type="SUPFAM" id="SSF52096">
    <property type="entry name" value="ClpP/crotonase"/>
    <property type="match status" value="1"/>
</dbReference>
<dbReference type="AlphaFoldDB" id="A0A917P5P8"/>
<dbReference type="InterPro" id="IPR001753">
    <property type="entry name" value="Enoyl-CoA_hydra/iso"/>
</dbReference>
<dbReference type="Gene3D" id="3.90.226.10">
    <property type="entry name" value="2-enoyl-CoA Hydratase, Chain A, domain 1"/>
    <property type="match status" value="1"/>
</dbReference>
<dbReference type="GO" id="GO:0003824">
    <property type="term" value="F:catalytic activity"/>
    <property type="evidence" value="ECO:0007669"/>
    <property type="project" value="UniProtKB-ARBA"/>
</dbReference>
<comment type="caution">
    <text evidence="1">The sequence shown here is derived from an EMBL/GenBank/DDBJ whole genome shotgun (WGS) entry which is preliminary data.</text>
</comment>
<evidence type="ECO:0000313" key="1">
    <source>
        <dbReference type="EMBL" id="GGJ62837.1"/>
    </source>
</evidence>
<evidence type="ECO:0000313" key="2">
    <source>
        <dbReference type="Proteomes" id="UP000657574"/>
    </source>
</evidence>